<protein>
    <submittedName>
        <fullName evidence="1">Uncharacterized protein</fullName>
    </submittedName>
</protein>
<name>A0A0E9V8A9_ANGAN</name>
<reference evidence="1" key="1">
    <citation type="submission" date="2014-11" db="EMBL/GenBank/DDBJ databases">
        <authorList>
            <person name="Amaro Gonzalez C."/>
        </authorList>
    </citation>
    <scope>NUCLEOTIDE SEQUENCE</scope>
</reference>
<sequence>MNALEFKSIDGVVSSLVTLDAVPDGLTASTRSVSTVLNWRYPCAVI</sequence>
<accession>A0A0E9V8A9</accession>
<organism evidence="1">
    <name type="scientific">Anguilla anguilla</name>
    <name type="common">European freshwater eel</name>
    <name type="synonym">Muraena anguilla</name>
    <dbReference type="NCBI Taxonomy" id="7936"/>
    <lineage>
        <taxon>Eukaryota</taxon>
        <taxon>Metazoa</taxon>
        <taxon>Chordata</taxon>
        <taxon>Craniata</taxon>
        <taxon>Vertebrata</taxon>
        <taxon>Euteleostomi</taxon>
        <taxon>Actinopterygii</taxon>
        <taxon>Neopterygii</taxon>
        <taxon>Teleostei</taxon>
        <taxon>Anguilliformes</taxon>
        <taxon>Anguillidae</taxon>
        <taxon>Anguilla</taxon>
    </lineage>
</organism>
<dbReference type="AlphaFoldDB" id="A0A0E9V8A9"/>
<evidence type="ECO:0000313" key="1">
    <source>
        <dbReference type="EMBL" id="JAH74226.1"/>
    </source>
</evidence>
<reference evidence="1" key="2">
    <citation type="journal article" date="2015" name="Fish Shellfish Immunol.">
        <title>Early steps in the European eel (Anguilla anguilla)-Vibrio vulnificus interaction in the gills: Role of the RtxA13 toxin.</title>
        <authorList>
            <person name="Callol A."/>
            <person name="Pajuelo D."/>
            <person name="Ebbesson L."/>
            <person name="Teles M."/>
            <person name="MacKenzie S."/>
            <person name="Amaro C."/>
        </authorList>
    </citation>
    <scope>NUCLEOTIDE SEQUENCE</scope>
</reference>
<proteinExistence type="predicted"/>
<dbReference type="EMBL" id="GBXM01034351">
    <property type="protein sequence ID" value="JAH74226.1"/>
    <property type="molecule type" value="Transcribed_RNA"/>
</dbReference>